<comment type="caution">
    <text evidence="2">The sequence shown here is derived from an EMBL/GenBank/DDBJ whole genome shotgun (WGS) entry which is preliminary data.</text>
</comment>
<feature type="region of interest" description="Disordered" evidence="1">
    <location>
        <begin position="199"/>
        <end position="240"/>
    </location>
</feature>
<organism evidence="2 3">
    <name type="scientific">Cephalotrichum gorgonifer</name>
    <dbReference type="NCBI Taxonomy" id="2041049"/>
    <lineage>
        <taxon>Eukaryota</taxon>
        <taxon>Fungi</taxon>
        <taxon>Dikarya</taxon>
        <taxon>Ascomycota</taxon>
        <taxon>Pezizomycotina</taxon>
        <taxon>Sordariomycetes</taxon>
        <taxon>Hypocreomycetidae</taxon>
        <taxon>Microascales</taxon>
        <taxon>Microascaceae</taxon>
        <taxon>Cephalotrichum</taxon>
    </lineage>
</organism>
<feature type="region of interest" description="Disordered" evidence="1">
    <location>
        <begin position="347"/>
        <end position="377"/>
    </location>
</feature>
<reference evidence="2" key="1">
    <citation type="submission" date="2018-03" db="EMBL/GenBank/DDBJ databases">
        <authorList>
            <person name="Guldener U."/>
        </authorList>
    </citation>
    <scope>NUCLEOTIDE SEQUENCE</scope>
</reference>
<proteinExistence type="predicted"/>
<dbReference type="SUPFAM" id="SSF53474">
    <property type="entry name" value="alpha/beta-Hydrolases"/>
    <property type="match status" value="1"/>
</dbReference>
<accession>A0AAE8N5S3</accession>
<dbReference type="InterPro" id="IPR029058">
    <property type="entry name" value="AB_hydrolase_fold"/>
</dbReference>
<feature type="compositionally biased region" description="Gly residues" evidence="1">
    <location>
        <begin position="275"/>
        <end position="290"/>
    </location>
</feature>
<name>A0AAE8N5S3_9PEZI</name>
<gene>
    <name evidence="2" type="ORF">DNG_08833</name>
</gene>
<evidence type="ECO:0000313" key="2">
    <source>
        <dbReference type="EMBL" id="SPO06144.1"/>
    </source>
</evidence>
<evidence type="ECO:0000256" key="1">
    <source>
        <dbReference type="SAM" id="MobiDB-lite"/>
    </source>
</evidence>
<evidence type="ECO:0000313" key="3">
    <source>
        <dbReference type="Proteomes" id="UP001187682"/>
    </source>
</evidence>
<dbReference type="AlphaFoldDB" id="A0AAE8N5S3"/>
<feature type="compositionally biased region" description="Polar residues" evidence="1">
    <location>
        <begin position="368"/>
        <end position="377"/>
    </location>
</feature>
<dbReference type="Proteomes" id="UP001187682">
    <property type="component" value="Unassembled WGS sequence"/>
</dbReference>
<protein>
    <submittedName>
        <fullName evidence="2">Uncharacterized protein</fullName>
    </submittedName>
</protein>
<dbReference type="PANTHER" id="PTHR42103:SF2">
    <property type="entry name" value="AB HYDROLASE-1 DOMAIN-CONTAINING PROTEIN"/>
    <property type="match status" value="1"/>
</dbReference>
<dbReference type="PANTHER" id="PTHR42103">
    <property type="entry name" value="ALPHA/BETA-HYDROLASES SUPERFAMILY PROTEIN"/>
    <property type="match status" value="1"/>
</dbReference>
<dbReference type="Gene3D" id="3.40.50.1820">
    <property type="entry name" value="alpha/beta hydrolase"/>
    <property type="match status" value="2"/>
</dbReference>
<feature type="region of interest" description="Disordered" evidence="1">
    <location>
        <begin position="258"/>
        <end position="296"/>
    </location>
</feature>
<sequence length="447" mass="47123">MDTTLPPPTISFTIPSLHDTTVLSCRVYHPDSLSASALSFGGADEEPWRGQVAVFAHPYAPLGGSADDRVVDVVAGTLVRKGYLVGTFNFRGAGDSEGRTSWTAKGEKDDYVSVVAFMLHYAHHLDPSAPHRRRGPGADPPVFLMGGYSYGAMVTTLLPPLDDLLRPFDQPKLGTAAAEICLRAEHLAELENGALAQARARAKEARSRSGTPGGGGGGSTRRSGIRVGGTESGEAIRKSSDGRRAFIAEAEEKIRRSIGDVVGRKRRSSGEGRPSRGGGGGGGSGGGGAAEGLRHLEPSGIVPPRVAYLLVSPLQGTISHLATMSFLPTRLPLPGVPKLLKMAFHHKKDSDEGAEPAEASVGEDASKGDTTTPPETLKLQRNPTLAIFGDKDVFVSASKLRTWTRRMQGAPRSRFHAVEVSTAGHFWIEEGVLDRLIGAVGGFSAGL</sequence>
<dbReference type="EMBL" id="ONZQ02000015">
    <property type="protein sequence ID" value="SPO06144.1"/>
    <property type="molecule type" value="Genomic_DNA"/>
</dbReference>
<keyword evidence="3" id="KW-1185">Reference proteome</keyword>